<dbReference type="NCBIfam" id="TIGR01444">
    <property type="entry name" value="fkbM_fam"/>
    <property type="match status" value="1"/>
</dbReference>
<sequence>MKLSTLKTILSHPLNKNKAIPALFTFFKRGVAIRLHDYPMVYPFIENTYLVVEKGMSSAELQIYTGLYDTEEMLFLMHLLRPNDTFADVGANVGVYSVLAAGVCGAHTIAFEPIPSTFRRLERNITFNQLQKNATLHNLGVGDKEGTLTFTDSLDAINHVWKEGETGTPTRSVPVTTLDMTLPDTVLAAKIDVEGYEANVINGAQKTIANHQLKAIIIETNGLSEQYEFGQNYIHNQLIAVGFRPYNYSPSTRSLKAIDTPNPSNTIYLRDIPFIEQRLQTATKIKVKDLEF</sequence>
<dbReference type="InterPro" id="IPR029063">
    <property type="entry name" value="SAM-dependent_MTases_sf"/>
</dbReference>
<proteinExistence type="predicted"/>
<gene>
    <name evidence="2" type="ORF">CLV98_101811</name>
</gene>
<evidence type="ECO:0000313" key="3">
    <source>
        <dbReference type="Proteomes" id="UP000245880"/>
    </source>
</evidence>
<comment type="caution">
    <text evidence="2">The sequence shown here is derived from an EMBL/GenBank/DDBJ whole genome shotgun (WGS) entry which is preliminary data.</text>
</comment>
<name>A0A316ATD7_9BACT</name>
<dbReference type="InterPro" id="IPR052514">
    <property type="entry name" value="SAM-dependent_MTase"/>
</dbReference>
<organism evidence="2 3">
    <name type="scientific">Dyadobacter jejuensis</name>
    <dbReference type="NCBI Taxonomy" id="1082580"/>
    <lineage>
        <taxon>Bacteria</taxon>
        <taxon>Pseudomonadati</taxon>
        <taxon>Bacteroidota</taxon>
        <taxon>Cytophagia</taxon>
        <taxon>Cytophagales</taxon>
        <taxon>Spirosomataceae</taxon>
        <taxon>Dyadobacter</taxon>
    </lineage>
</organism>
<evidence type="ECO:0000259" key="1">
    <source>
        <dbReference type="Pfam" id="PF05050"/>
    </source>
</evidence>
<dbReference type="GO" id="GO:0032259">
    <property type="term" value="P:methylation"/>
    <property type="evidence" value="ECO:0007669"/>
    <property type="project" value="UniProtKB-KW"/>
</dbReference>
<keyword evidence="3" id="KW-1185">Reference proteome</keyword>
<evidence type="ECO:0000313" key="2">
    <source>
        <dbReference type="EMBL" id="PWJ60626.1"/>
    </source>
</evidence>
<dbReference type="Pfam" id="PF05050">
    <property type="entry name" value="Methyltransf_21"/>
    <property type="match status" value="1"/>
</dbReference>
<dbReference type="SUPFAM" id="SSF53335">
    <property type="entry name" value="S-adenosyl-L-methionine-dependent methyltransferases"/>
    <property type="match status" value="1"/>
</dbReference>
<dbReference type="PANTHER" id="PTHR34203:SF15">
    <property type="entry name" value="SLL1173 PROTEIN"/>
    <property type="match status" value="1"/>
</dbReference>
<dbReference type="GO" id="GO:0008168">
    <property type="term" value="F:methyltransferase activity"/>
    <property type="evidence" value="ECO:0007669"/>
    <property type="project" value="UniProtKB-KW"/>
</dbReference>
<dbReference type="RefSeq" id="WP_109672931.1">
    <property type="nucleotide sequence ID" value="NZ_QGDT01000001.1"/>
</dbReference>
<dbReference type="Gene3D" id="3.40.50.150">
    <property type="entry name" value="Vaccinia Virus protein VP39"/>
    <property type="match status" value="1"/>
</dbReference>
<dbReference type="OrthoDB" id="9812600at2"/>
<accession>A0A316ATD7</accession>
<keyword evidence="2" id="KW-0808">Transferase</keyword>
<dbReference type="EMBL" id="QGDT01000001">
    <property type="protein sequence ID" value="PWJ60626.1"/>
    <property type="molecule type" value="Genomic_DNA"/>
</dbReference>
<dbReference type="AlphaFoldDB" id="A0A316ATD7"/>
<dbReference type="Proteomes" id="UP000245880">
    <property type="component" value="Unassembled WGS sequence"/>
</dbReference>
<feature type="domain" description="Methyltransferase FkbM" evidence="1">
    <location>
        <begin position="88"/>
        <end position="224"/>
    </location>
</feature>
<reference evidence="2 3" key="1">
    <citation type="submission" date="2018-03" db="EMBL/GenBank/DDBJ databases">
        <title>Genomic Encyclopedia of Archaeal and Bacterial Type Strains, Phase II (KMG-II): from individual species to whole genera.</title>
        <authorList>
            <person name="Goeker M."/>
        </authorList>
    </citation>
    <scope>NUCLEOTIDE SEQUENCE [LARGE SCALE GENOMIC DNA]</scope>
    <source>
        <strain evidence="2 3">DSM 100346</strain>
    </source>
</reference>
<dbReference type="InterPro" id="IPR006342">
    <property type="entry name" value="FkbM_mtfrase"/>
</dbReference>
<protein>
    <submittedName>
        <fullName evidence="2">FkbM family methyltransferase</fullName>
    </submittedName>
</protein>
<keyword evidence="2" id="KW-0489">Methyltransferase</keyword>
<dbReference type="PANTHER" id="PTHR34203">
    <property type="entry name" value="METHYLTRANSFERASE, FKBM FAMILY PROTEIN"/>
    <property type="match status" value="1"/>
</dbReference>